<dbReference type="EMBL" id="UZAN01054425">
    <property type="protein sequence ID" value="VDP90421.1"/>
    <property type="molecule type" value="Genomic_DNA"/>
</dbReference>
<reference evidence="1 2" key="2">
    <citation type="submission" date="2018-11" db="EMBL/GenBank/DDBJ databases">
        <authorList>
            <consortium name="Pathogen Informatics"/>
        </authorList>
    </citation>
    <scope>NUCLEOTIDE SEQUENCE [LARGE SCALE GENOMIC DNA]</scope>
    <source>
        <strain evidence="1 2">Egypt</strain>
    </source>
</reference>
<evidence type="ECO:0000313" key="3">
    <source>
        <dbReference type="WBParaSite" id="ECPE_0001319001-mRNA-1"/>
    </source>
</evidence>
<dbReference type="SUPFAM" id="SSF49764">
    <property type="entry name" value="HSP20-like chaperones"/>
    <property type="match status" value="1"/>
</dbReference>
<accession>A0A183B1R6</accession>
<keyword evidence="2" id="KW-1185">Reference proteome</keyword>
<dbReference type="Gene3D" id="2.60.40.790">
    <property type="match status" value="1"/>
</dbReference>
<name>A0A183B1R6_9TREM</name>
<organism evidence="3">
    <name type="scientific">Echinostoma caproni</name>
    <dbReference type="NCBI Taxonomy" id="27848"/>
    <lineage>
        <taxon>Eukaryota</taxon>
        <taxon>Metazoa</taxon>
        <taxon>Spiralia</taxon>
        <taxon>Lophotrochozoa</taxon>
        <taxon>Platyhelminthes</taxon>
        <taxon>Trematoda</taxon>
        <taxon>Digenea</taxon>
        <taxon>Plagiorchiida</taxon>
        <taxon>Echinostomata</taxon>
        <taxon>Echinostomatoidea</taxon>
        <taxon>Echinostomatidae</taxon>
        <taxon>Echinostoma</taxon>
    </lineage>
</organism>
<reference evidence="3" key="1">
    <citation type="submission" date="2016-06" db="UniProtKB">
        <authorList>
            <consortium name="WormBaseParasite"/>
        </authorList>
    </citation>
    <scope>IDENTIFICATION</scope>
</reference>
<dbReference type="Proteomes" id="UP000272942">
    <property type="component" value="Unassembled WGS sequence"/>
</dbReference>
<sequence length="126" mass="14022">MAQSTNAVVPNYGILEPSGDKVIISVSIRGVKPAQKWAFFAKDPAEAANGDVLVDFKEREFCFEFIGKSDLSGKRYRLRLCDLPGELNTGRCQCKVRKDAVLIVLRKKDSSRSWLSELSDINPADD</sequence>
<proteinExistence type="predicted"/>
<dbReference type="AlphaFoldDB" id="A0A183B1R6"/>
<protein>
    <submittedName>
        <fullName evidence="3">CS domain-containing protein</fullName>
    </submittedName>
</protein>
<evidence type="ECO:0000313" key="2">
    <source>
        <dbReference type="Proteomes" id="UP000272942"/>
    </source>
</evidence>
<dbReference type="WBParaSite" id="ECPE_0001319001-mRNA-1">
    <property type="protein sequence ID" value="ECPE_0001319001-mRNA-1"/>
    <property type="gene ID" value="ECPE_0001319001"/>
</dbReference>
<dbReference type="OrthoDB" id="6231385at2759"/>
<dbReference type="CDD" id="cd06463">
    <property type="entry name" value="p23_like"/>
    <property type="match status" value="1"/>
</dbReference>
<dbReference type="InterPro" id="IPR008978">
    <property type="entry name" value="HSP20-like_chaperone"/>
</dbReference>
<evidence type="ECO:0000313" key="1">
    <source>
        <dbReference type="EMBL" id="VDP90421.1"/>
    </source>
</evidence>
<gene>
    <name evidence="1" type="ORF">ECPE_LOCUS13149</name>
</gene>